<protein>
    <recommendedName>
        <fullName evidence="1">ARG and Rhodanese-Phosphatase-superfamily-associated domain-containing protein</fullName>
    </recommendedName>
</protein>
<organism evidence="2">
    <name type="scientific">candidate division WOR-3 bacterium</name>
    <dbReference type="NCBI Taxonomy" id="2052148"/>
    <lineage>
        <taxon>Bacteria</taxon>
        <taxon>Bacteria division WOR-3</taxon>
    </lineage>
</organism>
<dbReference type="InterPro" id="IPR046699">
    <property type="entry name" value="ARPP-1"/>
</dbReference>
<evidence type="ECO:0000259" key="1">
    <source>
        <dbReference type="Pfam" id="PF20208"/>
    </source>
</evidence>
<feature type="domain" description="ARG and Rhodanese-Phosphatase-superfamily-associated" evidence="1">
    <location>
        <begin position="6"/>
        <end position="286"/>
    </location>
</feature>
<dbReference type="AlphaFoldDB" id="A0A7V1EI08"/>
<comment type="caution">
    <text evidence="2">The sequence shown here is derived from an EMBL/GenBank/DDBJ whole genome shotgun (WGS) entry which is preliminary data.</text>
</comment>
<dbReference type="EMBL" id="DSKY01000014">
    <property type="protein sequence ID" value="HDY59058.1"/>
    <property type="molecule type" value="Genomic_DNA"/>
</dbReference>
<reference evidence="2" key="1">
    <citation type="journal article" date="2020" name="mSystems">
        <title>Genome- and Community-Level Interaction Insights into Carbon Utilization and Element Cycling Functions of Hydrothermarchaeota in Hydrothermal Sediment.</title>
        <authorList>
            <person name="Zhou Z."/>
            <person name="Liu Y."/>
            <person name="Xu W."/>
            <person name="Pan J."/>
            <person name="Luo Z.H."/>
            <person name="Li M."/>
        </authorList>
    </citation>
    <scope>NUCLEOTIDE SEQUENCE [LARGE SCALE GENOMIC DNA]</scope>
    <source>
        <strain evidence="2">SpSt-258</strain>
    </source>
</reference>
<name>A0A7V1EI08_UNCW3</name>
<dbReference type="Pfam" id="PF20208">
    <property type="entry name" value="ARPP-1"/>
    <property type="match status" value="1"/>
</dbReference>
<accession>A0A7V1EI08</accession>
<evidence type="ECO:0000313" key="2">
    <source>
        <dbReference type="EMBL" id="HDY59058.1"/>
    </source>
</evidence>
<sequence>MEIFKINIEEPIFLRNLLIFPVKNGLENKGLSFKNIDNVMDTKTGRFYELATPDVNKIVFDYNGDTPVLMLDGEEVTGSMQNRIIAQSFIAEPNVRSQIPVICAEENRWEEIGGFKTGYCSYPRIRSILASSFNKKVDTQHEVWKEIERKLTITRTKSRTSSMHEIFDNLNDEVERYLEGFGGLNHNTIGFIGVAGNQILGCDIFCSPEIYHKFEKKLLRSYALDAIEYQHSRGTRPDIETFFKKIITVLNNEELKSRSGHKRIQGRKFFGQMVFHKKIPIHLSAFSN</sequence>
<proteinExistence type="predicted"/>
<gene>
    <name evidence="2" type="ORF">ENP86_05855</name>
</gene>